<sequence>MSDPQERRQILDIPPQLYEKLTECQLPHFPMPADALLEWAELLSTQNFTDVILEDTSSNLVGLLRALSAFPFDDDFNAARKSVKAFMCRCDYECLVAVDVDNWVDSHPFEKMVVIDNLDRVRFYYDKDHATSPVYNELKFPSTDTTTWKELMRVSRRVLGIDWIVLQEADCDRSNEFAQLNHVQMIKTAFMNVREGVERIKMTRLAFHFDYRRFSPSVILHNMGIPITNLPLNPYELGYWYDKRIIHLMRASRLREVWVFVHSSLAYVGTYDDYGDIDVQRRQLGDEPKQGFPWDLIGKGSDRLPQERAYSQESEFT</sequence>
<protein>
    <submittedName>
        <fullName evidence="2">Uncharacterized protein</fullName>
    </submittedName>
</protein>
<gene>
    <name evidence="2" type="ORF">FAUST_11646</name>
</gene>
<dbReference type="AlphaFoldDB" id="A0AAN6BUW8"/>
<name>A0AAN6BUW8_FUSAU</name>
<dbReference type="Proteomes" id="UP000537989">
    <property type="component" value="Unassembled WGS sequence"/>
</dbReference>
<evidence type="ECO:0000313" key="2">
    <source>
        <dbReference type="EMBL" id="KAF5227638.1"/>
    </source>
</evidence>
<organism evidence="2 3">
    <name type="scientific">Fusarium austroamericanum</name>
    <dbReference type="NCBI Taxonomy" id="282268"/>
    <lineage>
        <taxon>Eukaryota</taxon>
        <taxon>Fungi</taxon>
        <taxon>Dikarya</taxon>
        <taxon>Ascomycota</taxon>
        <taxon>Pezizomycotina</taxon>
        <taxon>Sordariomycetes</taxon>
        <taxon>Hypocreomycetidae</taxon>
        <taxon>Hypocreales</taxon>
        <taxon>Nectriaceae</taxon>
        <taxon>Fusarium</taxon>
    </lineage>
</organism>
<feature type="region of interest" description="Disordered" evidence="1">
    <location>
        <begin position="290"/>
        <end position="317"/>
    </location>
</feature>
<reference evidence="2 3" key="1">
    <citation type="submission" date="2020-02" db="EMBL/GenBank/DDBJ databases">
        <title>Identification and distribution of gene clusters putatively required for synthesis of sphingolipid metabolism inhibitors in phylogenetically diverse species of the filamentous fungus Fusarium.</title>
        <authorList>
            <person name="Kim H.-S."/>
            <person name="Busman M."/>
            <person name="Brown D.W."/>
            <person name="Divon H."/>
            <person name="Uhlig S."/>
            <person name="Proctor R.H."/>
        </authorList>
    </citation>
    <scope>NUCLEOTIDE SEQUENCE [LARGE SCALE GENOMIC DNA]</scope>
    <source>
        <strain evidence="2 3">NRRL 2903</strain>
    </source>
</reference>
<accession>A0AAN6BUW8</accession>
<comment type="caution">
    <text evidence="2">The sequence shown here is derived from an EMBL/GenBank/DDBJ whole genome shotgun (WGS) entry which is preliminary data.</text>
</comment>
<proteinExistence type="predicted"/>
<evidence type="ECO:0000313" key="3">
    <source>
        <dbReference type="Proteomes" id="UP000537989"/>
    </source>
</evidence>
<dbReference type="EMBL" id="JAAMOD010000552">
    <property type="protein sequence ID" value="KAF5227638.1"/>
    <property type="molecule type" value="Genomic_DNA"/>
</dbReference>
<evidence type="ECO:0000256" key="1">
    <source>
        <dbReference type="SAM" id="MobiDB-lite"/>
    </source>
</evidence>
<keyword evidence="3" id="KW-1185">Reference proteome</keyword>